<dbReference type="SUPFAM" id="SSF82171">
    <property type="entry name" value="DPP6 N-terminal domain-like"/>
    <property type="match status" value="1"/>
</dbReference>
<keyword evidence="3" id="KW-1185">Reference proteome</keyword>
<dbReference type="Proteomes" id="UP001153678">
    <property type="component" value="Unassembled WGS sequence"/>
</dbReference>
<gene>
    <name evidence="2" type="ORF">FWILDA_LOCUS14501</name>
</gene>
<sequence>MNEEAFSIDVLHDEQKKSRKSSPHNCSPISMMKISPNGNYIVTYSKDDKTIVGWNVEDKNIIDGEHIEVNHVFHMCVSDERILAYINNKYEIIIFDMNNKQPQEVKLYFEFDAMEVRFCEFNEAKNKSTRPKKSECQTIYKIPKEAEIVSISKHNKIWLRLDHNLYEWNLRTGHTTIILKNIYEIKTKDIRISYNKELTCLKMNDDKIIIHSNKLGFSTTSIDLNNDKLLCDFMNHHHCLLLSLFDYPLIWNSKTKSHEVCFKKNNQLNKIELPSKFYDSESKNYRYVIVDGHVRRIEFNAELSNQQDGFLRKYKLDKGSIIWKIKIEGIQKFKIEENLNNKDIITDDSYMRMNKFKNYAESFIKYIKKIKLDNDLVKLKKFAKNFVDETWITETEEVYLNFIKWIINFEDKEIDHSKWKNKIGELMKGFIKRITKIEKLTKDSDKFTIKITENYLHINEDLIHLFGADRYLRDGDNKEGQNSLQDIKKFACKSLNDNNIIILTEIGIFVFKLNNSEKLISLNYFYHMYQPEQIIENISKMPGYPKDDKDSSGYDELINGWVSFVQVNNEEFLKYGSALLMFAIKVHDSDLIDDIYHKCLNLFNQENNKAFLSIFNASMPLLNKYYPEYIARYSSDTNMLIDSLEYKVEHLATFHLYPFSNIEIVDLTPSIFWTKYTIQVNDMRYYRDSNALSNWEYKNNPPLTILMVLFSLLIAVYLMNLLIGLLSNAIEEDNNRVSYYHADVDETRREINELIKDGEWNFDDFSGTKQNLLNKLRILNKQDIQKLDAIKKQLDEIQEAFSSK</sequence>
<dbReference type="Gene3D" id="2.130.10.10">
    <property type="entry name" value="YVTN repeat-like/Quinoprotein amine dehydrogenase"/>
    <property type="match status" value="1"/>
</dbReference>
<evidence type="ECO:0000256" key="1">
    <source>
        <dbReference type="SAM" id="Phobius"/>
    </source>
</evidence>
<organism evidence="2 3">
    <name type="scientific">Funneliformis geosporum</name>
    <dbReference type="NCBI Taxonomy" id="1117311"/>
    <lineage>
        <taxon>Eukaryota</taxon>
        <taxon>Fungi</taxon>
        <taxon>Fungi incertae sedis</taxon>
        <taxon>Mucoromycota</taxon>
        <taxon>Glomeromycotina</taxon>
        <taxon>Glomeromycetes</taxon>
        <taxon>Glomerales</taxon>
        <taxon>Glomeraceae</taxon>
        <taxon>Funneliformis</taxon>
    </lineage>
</organism>
<reference evidence="2" key="1">
    <citation type="submission" date="2022-08" db="EMBL/GenBank/DDBJ databases">
        <authorList>
            <person name="Kallberg Y."/>
            <person name="Tangrot J."/>
            <person name="Rosling A."/>
        </authorList>
    </citation>
    <scope>NUCLEOTIDE SEQUENCE</scope>
    <source>
        <strain evidence="2">Wild A</strain>
    </source>
</reference>
<feature type="transmembrane region" description="Helical" evidence="1">
    <location>
        <begin position="703"/>
        <end position="726"/>
    </location>
</feature>
<dbReference type="OrthoDB" id="2352140at2759"/>
<dbReference type="InterPro" id="IPR015943">
    <property type="entry name" value="WD40/YVTN_repeat-like_dom_sf"/>
</dbReference>
<dbReference type="AlphaFoldDB" id="A0A9W4T2Q2"/>
<keyword evidence="1" id="KW-1133">Transmembrane helix</keyword>
<evidence type="ECO:0000313" key="3">
    <source>
        <dbReference type="Proteomes" id="UP001153678"/>
    </source>
</evidence>
<accession>A0A9W4T2Q2</accession>
<proteinExistence type="predicted"/>
<keyword evidence="1" id="KW-0812">Transmembrane</keyword>
<keyword evidence="1" id="KW-0472">Membrane</keyword>
<comment type="caution">
    <text evidence="2">The sequence shown here is derived from an EMBL/GenBank/DDBJ whole genome shotgun (WGS) entry which is preliminary data.</text>
</comment>
<evidence type="ECO:0000313" key="2">
    <source>
        <dbReference type="EMBL" id="CAI2190288.1"/>
    </source>
</evidence>
<dbReference type="EMBL" id="CAMKVN010006441">
    <property type="protein sequence ID" value="CAI2190288.1"/>
    <property type="molecule type" value="Genomic_DNA"/>
</dbReference>
<name>A0A9W4T2Q2_9GLOM</name>
<feature type="non-terminal residue" evidence="2">
    <location>
        <position position="804"/>
    </location>
</feature>
<protein>
    <submittedName>
        <fullName evidence="2">18119_t:CDS:1</fullName>
    </submittedName>
</protein>